<proteinExistence type="predicted"/>
<dbReference type="CDD" id="cd11524">
    <property type="entry name" value="SYLF"/>
    <property type="match status" value="1"/>
</dbReference>
<dbReference type="InterPro" id="IPR007461">
    <property type="entry name" value="Ysc84_actin-binding"/>
</dbReference>
<feature type="region of interest" description="Disordered" evidence="1">
    <location>
        <begin position="1168"/>
        <end position="1293"/>
    </location>
</feature>
<dbReference type="InterPro" id="IPR051702">
    <property type="entry name" value="SH3_domain_YSC84-like"/>
</dbReference>
<protein>
    <submittedName>
        <fullName evidence="3">SYLF domain-containing protein</fullName>
    </submittedName>
</protein>
<dbReference type="PANTHER" id="PTHR15629">
    <property type="entry name" value="SH3YL1 PROTEIN"/>
    <property type="match status" value="1"/>
</dbReference>
<feature type="region of interest" description="Disordered" evidence="1">
    <location>
        <begin position="253"/>
        <end position="298"/>
    </location>
</feature>
<feature type="domain" description="Ysc84 actin-binding" evidence="2">
    <location>
        <begin position="441"/>
        <end position="616"/>
    </location>
</feature>
<dbReference type="SUPFAM" id="SSF50156">
    <property type="entry name" value="PDZ domain-like"/>
    <property type="match status" value="1"/>
</dbReference>
<dbReference type="PANTHER" id="PTHR15629:SF2">
    <property type="entry name" value="SH3 DOMAIN-CONTAINING YSC84-LIKE PROTEIN 1"/>
    <property type="match status" value="1"/>
</dbReference>
<feature type="compositionally biased region" description="Polar residues" evidence="1">
    <location>
        <begin position="1212"/>
        <end position="1221"/>
    </location>
</feature>
<organism evidence="3 4">
    <name type="scientific">Skeletonema marinoi</name>
    <dbReference type="NCBI Taxonomy" id="267567"/>
    <lineage>
        <taxon>Eukaryota</taxon>
        <taxon>Sar</taxon>
        <taxon>Stramenopiles</taxon>
        <taxon>Ochrophyta</taxon>
        <taxon>Bacillariophyta</taxon>
        <taxon>Coscinodiscophyceae</taxon>
        <taxon>Thalassiosirophycidae</taxon>
        <taxon>Thalassiosirales</taxon>
        <taxon>Skeletonemataceae</taxon>
        <taxon>Skeletonema</taxon>
        <taxon>Skeletonema marinoi-dohrnii complex</taxon>
    </lineage>
</organism>
<reference evidence="3" key="1">
    <citation type="submission" date="2023-06" db="EMBL/GenBank/DDBJ databases">
        <title>Survivors Of The Sea: Transcriptome response of Skeletonema marinoi to long-term dormancy.</title>
        <authorList>
            <person name="Pinder M.I.M."/>
            <person name="Kourtchenko O."/>
            <person name="Robertson E.K."/>
            <person name="Larsson T."/>
            <person name="Maumus F."/>
            <person name="Osuna-Cruz C.M."/>
            <person name="Vancaester E."/>
            <person name="Stenow R."/>
            <person name="Vandepoele K."/>
            <person name="Ploug H."/>
            <person name="Bruchert V."/>
            <person name="Godhe A."/>
            <person name="Topel M."/>
        </authorList>
    </citation>
    <scope>NUCLEOTIDE SEQUENCE</scope>
    <source>
        <strain evidence="3">R05AC</strain>
    </source>
</reference>
<dbReference type="Pfam" id="PF04366">
    <property type="entry name" value="Ysc84"/>
    <property type="match status" value="1"/>
</dbReference>
<dbReference type="EMBL" id="JATAAI010000029">
    <property type="protein sequence ID" value="KAK1736444.1"/>
    <property type="molecule type" value="Genomic_DNA"/>
</dbReference>
<feature type="compositionally biased region" description="Polar residues" evidence="1">
    <location>
        <begin position="112"/>
        <end position="123"/>
    </location>
</feature>
<accession>A0AAD8XZG2</accession>
<feature type="compositionally biased region" description="Basic residues" evidence="1">
    <location>
        <begin position="1341"/>
        <end position="1363"/>
    </location>
</feature>
<sequence>MTSFLSRIAIDATSALTDAYSHVMHGDDAGSSAKVVWVVHPTRVPSEVGLGSDGVGRFTHKFDLGLTFLEINDRAYIRTVEPGSAADRAGIQPEDCIQFACVVGGPKFDDVQNNVSSPSSPLGSRQRRMEIETETDRLDSRAKKYVLECEKRGLRTSYEQLRELFAGCTLPPKGSEHDPLRTPPRNVATTPRAAFDDEITISSNSLMLADSVGGMFEHAKKNNVNGSRRVPSLSKGAAKNVTRNVTNVARSAAGRCLMNGEDDGEGSQVSGGRRRSSKNDQSDTPITPLKSDNVISTASPRHFGMDGVVEQELYPVVMVLRRTVQRKIVSPGGSTLWSSPGLSLKGSMFGIPTFRMDDECDRAAALVRQLAPANGEPENSEQDKDIEASIIRGMIKNAIGLGFVRLSKVVVGFSLQGGSGILVSRLPDGSWSAPSAIGVYGFGLGLQFGLEVADFIFIIQTQEGMEHFKRGGNFAVGGNIGATVVSCGREAYGAASIGACTGKLSLDDQIHHDDDITMTGSSVWDDRSAYSRGISTVRTFEESKKKDSDGAPIVAYAKSQGLYFGVSVDGLKFFTRNDINARTYKFSMLSEIASHDILNGAVAPPPEAEDLYAALSGVEIINEVPILPQSPLMFQNDSMNDWRYDRSIAAHNGKIIDDSNKRSKSYPLFSFHSTLNREEAGECAMFETKFKRFLYEGVTVQYLMPNLSPTLSGMTRREKRTLWLMLPEVGSLRLGLVSRQKQHRSDASTSNMVDDATAVSSVAHSVDEDFHRMDGKSVNLSKRDSMSLTDITLLSQDPNTAVRLSRDDATEHLRLLSVQDVSGKSLIFIAESDIEAELLFCGLKLLLECETARLGVRGGVAINEIGGKLRDDSLTPAAARGSNLRSPNASGRSAATKRVKDDVKDVSKYSSFGEIGSSSDGDEILANNIRADVEERDWQPQAPSPNRKESVEKIVSPLAHVQKQTQESPKYVLGKEISNDVASNMSLPLPFDLCRLLLLDSASPLNQTWESERGDADYQHGEWTFPPSSPRVHEKGLAEEQLVSSGSMLDAQRVRSYTRLRNREKIALSEALFVDKDDNQGLVFVIADRAPRRGFSAKARIQVRPYSPRNCAIKITSEIRPVGKNLNNQAAVHKAFVLVLDEMNSRYGIEGTGLLAVFLKVCKSFSANSSQSRGPVNPSPTLATQRNPAVTSPTSSITSFNDMIGRSRGSPAPTSQYSGKTSSAPRSSSSPNRSQQAVSRSPANKARSSANAMPVKEKPSMNKKIDSKALNALNIDEVPQRRDDNSPLDEMDDFANFSNFEDIPRNPVTVEVKPLPKIRLDLCPVPREEDEEEDSEAGDTKHKKKSKSSSRKHRRSSKSTRAK</sequence>
<dbReference type="GO" id="GO:0035091">
    <property type="term" value="F:phosphatidylinositol binding"/>
    <property type="evidence" value="ECO:0007669"/>
    <property type="project" value="TreeGrafter"/>
</dbReference>
<gene>
    <name evidence="3" type="ORF">QTG54_013044</name>
</gene>
<name>A0AAD8XZG2_9STRA</name>
<dbReference type="InterPro" id="IPR036034">
    <property type="entry name" value="PDZ_sf"/>
</dbReference>
<evidence type="ECO:0000313" key="4">
    <source>
        <dbReference type="Proteomes" id="UP001224775"/>
    </source>
</evidence>
<feature type="region of interest" description="Disordered" evidence="1">
    <location>
        <begin position="1321"/>
        <end position="1363"/>
    </location>
</feature>
<feature type="region of interest" description="Disordered" evidence="1">
    <location>
        <begin position="112"/>
        <end position="135"/>
    </location>
</feature>
<evidence type="ECO:0000259" key="2">
    <source>
        <dbReference type="Pfam" id="PF04366"/>
    </source>
</evidence>
<feature type="compositionally biased region" description="Polar residues" evidence="1">
    <location>
        <begin position="1168"/>
        <end position="1201"/>
    </location>
</feature>
<feature type="compositionally biased region" description="Basic and acidic residues" evidence="1">
    <location>
        <begin position="1255"/>
        <end position="1267"/>
    </location>
</feature>
<evidence type="ECO:0000256" key="1">
    <source>
        <dbReference type="SAM" id="MobiDB-lite"/>
    </source>
</evidence>
<keyword evidence="4" id="KW-1185">Reference proteome</keyword>
<feature type="compositionally biased region" description="Low complexity" evidence="1">
    <location>
        <begin position="1222"/>
        <end position="1239"/>
    </location>
</feature>
<evidence type="ECO:0000313" key="3">
    <source>
        <dbReference type="EMBL" id="KAK1736444.1"/>
    </source>
</evidence>
<feature type="region of interest" description="Disordered" evidence="1">
    <location>
        <begin position="877"/>
        <end position="897"/>
    </location>
</feature>
<dbReference type="Proteomes" id="UP001224775">
    <property type="component" value="Unassembled WGS sequence"/>
</dbReference>
<feature type="compositionally biased region" description="Polar residues" evidence="1">
    <location>
        <begin position="883"/>
        <end position="893"/>
    </location>
</feature>
<comment type="caution">
    <text evidence="3">The sequence shown here is derived from an EMBL/GenBank/DDBJ whole genome shotgun (WGS) entry which is preliminary data.</text>
</comment>
<feature type="compositionally biased region" description="Acidic residues" evidence="1">
    <location>
        <begin position="1328"/>
        <end position="1337"/>
    </location>
</feature>